<name>A0A9P8THA9_9ASCO</name>
<keyword evidence="2 5" id="KW-0812">Transmembrane</keyword>
<dbReference type="PANTHER" id="PTHR23502">
    <property type="entry name" value="MAJOR FACILITATOR SUPERFAMILY"/>
    <property type="match status" value="1"/>
</dbReference>
<feature type="transmembrane region" description="Helical" evidence="5">
    <location>
        <begin position="416"/>
        <end position="435"/>
    </location>
</feature>
<accession>A0A9P8THA9</accession>
<dbReference type="InterPro" id="IPR036259">
    <property type="entry name" value="MFS_trans_sf"/>
</dbReference>
<dbReference type="GO" id="GO:0022857">
    <property type="term" value="F:transmembrane transporter activity"/>
    <property type="evidence" value="ECO:0007669"/>
    <property type="project" value="InterPro"/>
</dbReference>
<feature type="transmembrane region" description="Helical" evidence="5">
    <location>
        <begin position="330"/>
        <end position="354"/>
    </location>
</feature>
<dbReference type="GO" id="GO:0000324">
    <property type="term" value="C:fungal-type vacuole"/>
    <property type="evidence" value="ECO:0007669"/>
    <property type="project" value="TreeGrafter"/>
</dbReference>
<evidence type="ECO:0000256" key="5">
    <source>
        <dbReference type="SAM" id="Phobius"/>
    </source>
</evidence>
<dbReference type="AlphaFoldDB" id="A0A9P8THA9"/>
<evidence type="ECO:0000256" key="2">
    <source>
        <dbReference type="ARBA" id="ARBA00022692"/>
    </source>
</evidence>
<dbReference type="Proteomes" id="UP000788993">
    <property type="component" value="Unassembled WGS sequence"/>
</dbReference>
<dbReference type="OrthoDB" id="5215911at2759"/>
<dbReference type="GO" id="GO:0005886">
    <property type="term" value="C:plasma membrane"/>
    <property type="evidence" value="ECO:0007669"/>
    <property type="project" value="TreeGrafter"/>
</dbReference>
<protein>
    <recommendedName>
        <fullName evidence="6">Major facilitator superfamily (MFS) profile domain-containing protein</fullName>
    </recommendedName>
</protein>
<dbReference type="FunFam" id="1.20.1250.20:FF:000224">
    <property type="entry name" value="MFS transporter, putative"/>
    <property type="match status" value="1"/>
</dbReference>
<feature type="transmembrane region" description="Helical" evidence="5">
    <location>
        <begin position="447"/>
        <end position="469"/>
    </location>
</feature>
<dbReference type="CDD" id="cd17323">
    <property type="entry name" value="MFS_Tpo1_MDR_like"/>
    <property type="match status" value="1"/>
</dbReference>
<dbReference type="InterPro" id="IPR011701">
    <property type="entry name" value="MFS"/>
</dbReference>
<organism evidence="7 8">
    <name type="scientific">Ogataea polymorpha</name>
    <dbReference type="NCBI Taxonomy" id="460523"/>
    <lineage>
        <taxon>Eukaryota</taxon>
        <taxon>Fungi</taxon>
        <taxon>Dikarya</taxon>
        <taxon>Ascomycota</taxon>
        <taxon>Saccharomycotina</taxon>
        <taxon>Pichiomycetes</taxon>
        <taxon>Pichiales</taxon>
        <taxon>Pichiaceae</taxon>
        <taxon>Ogataea</taxon>
    </lineage>
</organism>
<gene>
    <name evidence="7" type="ORF">OGATHE_000053</name>
</gene>
<feature type="transmembrane region" description="Helical" evidence="5">
    <location>
        <begin position="109"/>
        <end position="128"/>
    </location>
</feature>
<dbReference type="Gene3D" id="1.20.1250.20">
    <property type="entry name" value="MFS general substrate transporter like domains"/>
    <property type="match status" value="1"/>
</dbReference>
<comment type="subcellular location">
    <subcellularLocation>
        <location evidence="1">Membrane</location>
        <topology evidence="1">Multi-pass membrane protein</topology>
    </subcellularLocation>
</comment>
<feature type="transmembrane region" description="Helical" evidence="5">
    <location>
        <begin position="194"/>
        <end position="217"/>
    </location>
</feature>
<evidence type="ECO:0000259" key="6">
    <source>
        <dbReference type="PROSITE" id="PS50850"/>
    </source>
</evidence>
<dbReference type="Pfam" id="PF07690">
    <property type="entry name" value="MFS_1"/>
    <property type="match status" value="1"/>
</dbReference>
<dbReference type="PANTHER" id="PTHR23502:SF34">
    <property type="entry name" value="PROTEIN HOL1"/>
    <property type="match status" value="1"/>
</dbReference>
<evidence type="ECO:0000256" key="4">
    <source>
        <dbReference type="ARBA" id="ARBA00023136"/>
    </source>
</evidence>
<reference evidence="7" key="2">
    <citation type="submission" date="2021-01" db="EMBL/GenBank/DDBJ databases">
        <authorList>
            <person name="Schikora-Tamarit M.A."/>
        </authorList>
    </citation>
    <scope>NUCLEOTIDE SEQUENCE</scope>
    <source>
        <strain evidence="7">NCAIM Y.01608</strain>
    </source>
</reference>
<feature type="domain" description="Major facilitator superfamily (MFS) profile" evidence="6">
    <location>
        <begin position="66"/>
        <end position="536"/>
    </location>
</feature>
<feature type="transmembrane region" description="Helical" evidence="5">
    <location>
        <begin position="134"/>
        <end position="152"/>
    </location>
</feature>
<dbReference type="PROSITE" id="PS50850">
    <property type="entry name" value="MFS"/>
    <property type="match status" value="1"/>
</dbReference>
<reference evidence="7" key="1">
    <citation type="journal article" date="2021" name="Open Biol.">
        <title>Shared evolutionary footprints suggest mitochondrial oxidative damage underlies multiple complex I losses in fungi.</title>
        <authorList>
            <person name="Schikora-Tamarit M.A."/>
            <person name="Marcet-Houben M."/>
            <person name="Nosek J."/>
            <person name="Gabaldon T."/>
        </authorList>
    </citation>
    <scope>NUCLEOTIDE SEQUENCE</scope>
    <source>
        <strain evidence="7">NCAIM Y.01608</strain>
    </source>
</reference>
<evidence type="ECO:0000256" key="3">
    <source>
        <dbReference type="ARBA" id="ARBA00022989"/>
    </source>
</evidence>
<evidence type="ECO:0000256" key="1">
    <source>
        <dbReference type="ARBA" id="ARBA00004141"/>
    </source>
</evidence>
<proteinExistence type="predicted"/>
<evidence type="ECO:0000313" key="8">
    <source>
        <dbReference type="Proteomes" id="UP000788993"/>
    </source>
</evidence>
<sequence>MDQYSDKYHPDFVPGTINILVHQIDHSQTAVGDQSSTVKTTKDGIVLHPQPSDSPNDPLNWGFWTKAYQFALLAFITGFTAATSNDAGSTQDSLNELYGISYDSMNTGAGVLFASIGLTTVILGPASSLYGRKISYVICIVLGLVGAVWFALSKRTSDTIWSQLFVGASEACAEAQVQLSLSDMYFSHQLGGVLTVYILATSVGTYLGPLIAGFVVQYTTFRWVGWIAVIISGVLLAVMFLTQYETYFDRHRYIGQIDSSEKREKVDDKIADSHSGDRSDVIEVAGVYGTGAGEPRLPYWKRVQLITPSASLVGLGAKQYLQRLVLMLRVFWFPPVLLSGLLWGLQDAFLTFYLTTEDDLYYDEPWNYSDTGVALMNLPCVIGALIGCLYAGYFSDWFVIWKAKRNGGIQEAEFRLWFLFPAAIISPIGLLLFGIGTDKLWSWKVTYTVGLGFIGFGFATAGDIAMGYLMDAYPEMILEGMLGVAFINNMIGCIFTFACSPLIAALGTVRTYIMLAIIDFGTFAFIIPFLLYGKQMRRWTKKYYLSYVELRDAERS</sequence>
<keyword evidence="3 5" id="KW-1133">Transmembrane helix</keyword>
<comment type="caution">
    <text evidence="7">The sequence shown here is derived from an EMBL/GenBank/DDBJ whole genome shotgun (WGS) entry which is preliminary data.</text>
</comment>
<keyword evidence="8" id="KW-1185">Reference proteome</keyword>
<dbReference type="InterPro" id="IPR020846">
    <property type="entry name" value="MFS_dom"/>
</dbReference>
<keyword evidence="4 5" id="KW-0472">Membrane</keyword>
<dbReference type="SUPFAM" id="SSF103473">
    <property type="entry name" value="MFS general substrate transporter"/>
    <property type="match status" value="1"/>
</dbReference>
<feature type="transmembrane region" description="Helical" evidence="5">
    <location>
        <begin position="512"/>
        <end position="532"/>
    </location>
</feature>
<feature type="transmembrane region" description="Helical" evidence="5">
    <location>
        <begin position="223"/>
        <end position="242"/>
    </location>
</feature>
<feature type="transmembrane region" description="Helical" evidence="5">
    <location>
        <begin position="374"/>
        <end position="395"/>
    </location>
</feature>
<dbReference type="EMBL" id="JAEUBD010000013">
    <property type="protein sequence ID" value="KAH3678784.1"/>
    <property type="molecule type" value="Genomic_DNA"/>
</dbReference>
<feature type="transmembrane region" description="Helical" evidence="5">
    <location>
        <begin position="481"/>
        <end position="506"/>
    </location>
</feature>
<evidence type="ECO:0000313" key="7">
    <source>
        <dbReference type="EMBL" id="KAH3678784.1"/>
    </source>
</evidence>